<protein>
    <submittedName>
        <fullName evidence="1">Uncharacterized protein</fullName>
    </submittedName>
</protein>
<evidence type="ECO:0000313" key="2">
    <source>
        <dbReference type="Proteomes" id="UP000198406"/>
    </source>
</evidence>
<dbReference type="Proteomes" id="UP000198406">
    <property type="component" value="Unassembled WGS sequence"/>
</dbReference>
<dbReference type="EMBL" id="BDSP01000173">
    <property type="protein sequence ID" value="GAX21828.1"/>
    <property type="molecule type" value="Genomic_DNA"/>
</dbReference>
<gene>
    <name evidence="1" type="ORF">FisN_30Hh028</name>
</gene>
<accession>A0A1Z5K7D0</accession>
<keyword evidence="2" id="KW-1185">Reference proteome</keyword>
<comment type="caution">
    <text evidence="1">The sequence shown here is derived from an EMBL/GenBank/DDBJ whole genome shotgun (WGS) entry which is preliminary data.</text>
</comment>
<organism evidence="1 2">
    <name type="scientific">Fistulifera solaris</name>
    <name type="common">Oleaginous diatom</name>
    <dbReference type="NCBI Taxonomy" id="1519565"/>
    <lineage>
        <taxon>Eukaryota</taxon>
        <taxon>Sar</taxon>
        <taxon>Stramenopiles</taxon>
        <taxon>Ochrophyta</taxon>
        <taxon>Bacillariophyta</taxon>
        <taxon>Bacillariophyceae</taxon>
        <taxon>Bacillariophycidae</taxon>
        <taxon>Naviculales</taxon>
        <taxon>Naviculaceae</taxon>
        <taxon>Fistulifera</taxon>
    </lineage>
</organism>
<dbReference type="AlphaFoldDB" id="A0A1Z5K7D0"/>
<name>A0A1Z5K7D0_FISSO</name>
<proteinExistence type="predicted"/>
<dbReference type="InParanoid" id="A0A1Z5K7D0"/>
<reference evidence="1 2" key="1">
    <citation type="journal article" date="2015" name="Plant Cell">
        <title>Oil accumulation by the oleaginous diatom Fistulifera solaris as revealed by the genome and transcriptome.</title>
        <authorList>
            <person name="Tanaka T."/>
            <person name="Maeda Y."/>
            <person name="Veluchamy A."/>
            <person name="Tanaka M."/>
            <person name="Abida H."/>
            <person name="Marechal E."/>
            <person name="Bowler C."/>
            <person name="Muto M."/>
            <person name="Sunaga Y."/>
            <person name="Tanaka M."/>
            <person name="Yoshino T."/>
            <person name="Taniguchi T."/>
            <person name="Fukuda Y."/>
            <person name="Nemoto M."/>
            <person name="Matsumoto M."/>
            <person name="Wong P.S."/>
            <person name="Aburatani S."/>
            <person name="Fujibuchi W."/>
        </authorList>
    </citation>
    <scope>NUCLEOTIDE SEQUENCE [LARGE SCALE GENOMIC DNA]</scope>
    <source>
        <strain evidence="1 2">JPCC DA0580</strain>
    </source>
</reference>
<evidence type="ECO:0000313" key="1">
    <source>
        <dbReference type="EMBL" id="GAX21828.1"/>
    </source>
</evidence>
<sequence length="166" mass="19226">MTTPDKVPCRGFQGDKVNDLFRQSLCTGPPYRVGCVFPKTLDLPACYPGAAQLEFRLLTDECMWILVAKSCEHEFDRHRNTRRCPACQQYKEVVKTVTRPPEIDVTKVQRLTERSYVQLAANPRKIKQLIDNIREQRSELVTELRRKIRKMDPSYDESGKSDGNFC</sequence>